<evidence type="ECO:0000313" key="2">
    <source>
        <dbReference type="EMBL" id="MBE1611609.1"/>
    </source>
</evidence>
<dbReference type="SUPFAM" id="SSF53335">
    <property type="entry name" value="S-adenosyl-L-methionine-dependent methyltransferases"/>
    <property type="match status" value="1"/>
</dbReference>
<protein>
    <submittedName>
        <fullName evidence="2">O-methyltransferase YrrM</fullName>
    </submittedName>
</protein>
<keyword evidence="3" id="KW-1185">Reference proteome</keyword>
<organism evidence="2 3">
    <name type="scientific">Actinopolymorpha pittospori</name>
    <dbReference type="NCBI Taxonomy" id="648752"/>
    <lineage>
        <taxon>Bacteria</taxon>
        <taxon>Bacillati</taxon>
        <taxon>Actinomycetota</taxon>
        <taxon>Actinomycetes</taxon>
        <taxon>Propionibacteriales</taxon>
        <taxon>Actinopolymorphaceae</taxon>
        <taxon>Actinopolymorpha</taxon>
    </lineage>
</organism>
<proteinExistence type="predicted"/>
<dbReference type="InterPro" id="IPR029063">
    <property type="entry name" value="SAM-dependent_MTases_sf"/>
</dbReference>
<keyword evidence="1" id="KW-0472">Membrane</keyword>
<name>A0A927N3W2_9ACTN</name>
<dbReference type="Proteomes" id="UP000638648">
    <property type="component" value="Unassembled WGS sequence"/>
</dbReference>
<comment type="caution">
    <text evidence="2">The sequence shown here is derived from an EMBL/GenBank/DDBJ whole genome shotgun (WGS) entry which is preliminary data.</text>
</comment>
<evidence type="ECO:0000313" key="3">
    <source>
        <dbReference type="Proteomes" id="UP000638648"/>
    </source>
</evidence>
<feature type="transmembrane region" description="Helical" evidence="1">
    <location>
        <begin position="12"/>
        <end position="34"/>
    </location>
</feature>
<evidence type="ECO:0000256" key="1">
    <source>
        <dbReference type="SAM" id="Phobius"/>
    </source>
</evidence>
<dbReference type="RefSeq" id="WP_192754790.1">
    <property type="nucleotide sequence ID" value="NZ_BAABJL010000210.1"/>
</dbReference>
<feature type="transmembrane region" description="Helical" evidence="1">
    <location>
        <begin position="40"/>
        <end position="57"/>
    </location>
</feature>
<keyword evidence="1" id="KW-1133">Transmembrane helix</keyword>
<sequence>MTAGSSRGGKRGWGRSWVVLALVAWCCAVVVFALLASVDIGITVVLLALGPLVAGLVQTHRQHRRVMARLDRQAVRLDEQIERLGHIARIGPGVAEDMAAVRSELRKLSGDVLSRAEVDALVRKASADVITRTRKGVAVDLLVTFRQIEALQNLYALSDVDRPMPQTRGWAASPDLLLLLASIVERQEPALIVECGSGASTLWLAMVLRRFEIKGRVVALEHQESYVETSLAMVERHELGAYVDIRHAPLEPVELGGETYQWYARSAWDDLAGIELLFVDGPPADTGRHSRYPAFPLLVDHLHSDAVVVLDDMIRVDEQEVLARWLEARPDYEAERVRLEKNAALVRRRERAY</sequence>
<gene>
    <name evidence="2" type="ORF">HEB94_008457</name>
</gene>
<keyword evidence="1" id="KW-0812">Transmembrane</keyword>
<accession>A0A927N3W2</accession>
<reference evidence="2" key="1">
    <citation type="submission" date="2020-10" db="EMBL/GenBank/DDBJ databases">
        <title>Sequencing the genomes of 1000 actinobacteria strains.</title>
        <authorList>
            <person name="Klenk H.-P."/>
        </authorList>
    </citation>
    <scope>NUCLEOTIDE SEQUENCE</scope>
    <source>
        <strain evidence="2">DSM 45354</strain>
    </source>
</reference>
<dbReference type="Gene3D" id="3.40.50.150">
    <property type="entry name" value="Vaccinia Virus protein VP39"/>
    <property type="match status" value="1"/>
</dbReference>
<dbReference type="EMBL" id="JADBEM010000001">
    <property type="protein sequence ID" value="MBE1611609.1"/>
    <property type="molecule type" value="Genomic_DNA"/>
</dbReference>
<dbReference type="AlphaFoldDB" id="A0A927N3W2"/>
<dbReference type="Pfam" id="PF13578">
    <property type="entry name" value="Methyltransf_24"/>
    <property type="match status" value="1"/>
</dbReference>